<evidence type="ECO:0000256" key="1">
    <source>
        <dbReference type="SAM" id="MobiDB-lite"/>
    </source>
</evidence>
<reference evidence="3 4" key="1">
    <citation type="journal article" date="2009" name="Appl. Environ. Microbiol.">
        <title>Community genomic and proteomic analyses of chemoautotrophic iron-oxidizing "Leptospirillum rubarum" (Group II) and "Leptospirillum ferrodiazotrophum" (Group III) bacteria in acid mine drainage biofilms.</title>
        <authorList>
            <person name="Goltsman D.S."/>
            <person name="Denef V.J."/>
            <person name="Singer S.W."/>
            <person name="VerBerkmoes N.C."/>
            <person name="Lefsrud M."/>
            <person name="Mueller R.S."/>
            <person name="Dick G.J."/>
            <person name="Sun C.L."/>
            <person name="Wheeler K.E."/>
            <person name="Zemla A."/>
            <person name="Baker B.J."/>
            <person name="Hauser L."/>
            <person name="Land M."/>
            <person name="Shah M.B."/>
            <person name="Thelen M.P."/>
            <person name="Hettich R.L."/>
            <person name="Banfield J.F."/>
        </authorList>
    </citation>
    <scope>NUCLEOTIDE SEQUENCE [LARGE SCALE GENOMIC DNA]</scope>
</reference>
<evidence type="ECO:0000313" key="4">
    <source>
        <dbReference type="Proteomes" id="UP000009374"/>
    </source>
</evidence>
<gene>
    <name evidence="3" type="ORF">UBAL3_94240002a</name>
</gene>
<keyword evidence="2" id="KW-0472">Membrane</keyword>
<protein>
    <submittedName>
        <fullName evidence="3">Uncharacterized protein</fullName>
    </submittedName>
</protein>
<organism evidence="3 4">
    <name type="scientific">Leptospirillum ferrodiazotrophum</name>
    <dbReference type="NCBI Taxonomy" id="412449"/>
    <lineage>
        <taxon>Bacteria</taxon>
        <taxon>Pseudomonadati</taxon>
        <taxon>Nitrospirota</taxon>
        <taxon>Nitrospiria</taxon>
        <taxon>Nitrospirales</taxon>
        <taxon>Nitrospiraceae</taxon>
        <taxon>Leptospirillum</taxon>
    </lineage>
</organism>
<dbReference type="Proteomes" id="UP000009374">
    <property type="component" value="Unassembled WGS sequence"/>
</dbReference>
<feature type="transmembrane region" description="Helical" evidence="2">
    <location>
        <begin position="12"/>
        <end position="29"/>
    </location>
</feature>
<dbReference type="AlphaFoldDB" id="C6HYC5"/>
<keyword evidence="2" id="KW-0812">Transmembrane</keyword>
<dbReference type="EMBL" id="GG693878">
    <property type="protein sequence ID" value="EES52210.1"/>
    <property type="molecule type" value="Genomic_DNA"/>
</dbReference>
<sequence>MRDFLYPAGRVLQLAGIIVTFIDVVLFFVKTMTMMFLLKIFLFGVALFYSGYFLSGLGIPRPRPFEPENPRPPKKKS</sequence>
<keyword evidence="4" id="KW-1185">Reference proteome</keyword>
<accession>C6HYC5</accession>
<evidence type="ECO:0000313" key="3">
    <source>
        <dbReference type="EMBL" id="EES52210.1"/>
    </source>
</evidence>
<proteinExistence type="predicted"/>
<name>C6HYC5_9BACT</name>
<keyword evidence="2" id="KW-1133">Transmembrane helix</keyword>
<evidence type="ECO:0000256" key="2">
    <source>
        <dbReference type="SAM" id="Phobius"/>
    </source>
</evidence>
<feature type="region of interest" description="Disordered" evidence="1">
    <location>
        <begin position="58"/>
        <end position="77"/>
    </location>
</feature>
<feature type="transmembrane region" description="Helical" evidence="2">
    <location>
        <begin position="36"/>
        <end position="54"/>
    </location>
</feature>